<sequence>MEKLSLVLVLPLSLSLALLAPSGANTQNVPQQPSTTTEFWPEAEELVQQQLNLINWMQRALTGTDENQVKGARRQLFLHLGKVEQFLKVQYQIPQFLCSNGTVDANIPANLTLPQRQVYCSLYTSTQQLKPMMEVLERRLPMLAGLTATNPIPQDNPSSLNSLHTSPNSRLPRVSPAPDFPKPEPLVIGIPAKTPIADYPAPPFQPAIAPPRESTPTLTAAREKLLAVLPVFPDSTKIIDPGEDWAILDIGDYGLLPLERQRYAQFLAQPNRGITRVLLAQTYNPDPNRLRNRLKPPVPEEFSFAALGETPSGIISKLAIEIKDGNFQIPTPGLNYGFIANLGKISLDDIETNLENVSLLSPQQQDLFLNYLPPNRVEAIQIDQRRFLTGKNGIGLVPQISPPASTQSPIILNNTYLVRLVQFQLPEAVLKKEPITRAQRRNLPDILKTPSSDLLVVFQPVYQRLDGSYTVLWRVIEQFPDPKIEDLYRYVEIE</sequence>
<evidence type="ECO:0000313" key="4">
    <source>
        <dbReference type="Proteomes" id="UP001204953"/>
    </source>
</evidence>
<dbReference type="Proteomes" id="UP001204953">
    <property type="component" value="Unassembled WGS sequence"/>
</dbReference>
<dbReference type="AlphaFoldDB" id="A0AAE3GYZ4"/>
<name>A0AAE3GYZ4_9CYAN</name>
<keyword evidence="2" id="KW-0732">Signal</keyword>
<reference evidence="3" key="1">
    <citation type="submission" date="2022-06" db="EMBL/GenBank/DDBJ databases">
        <title>New cyanobacteria of genus Symplocastrum in benthos of Lake Baikal.</title>
        <authorList>
            <person name="Sorokovikova E."/>
            <person name="Tikhonova I."/>
            <person name="Krasnopeev A."/>
            <person name="Evseev P."/>
            <person name="Gladkikh A."/>
            <person name="Belykh O."/>
        </authorList>
    </citation>
    <scope>NUCLEOTIDE SEQUENCE</scope>
    <source>
        <strain evidence="3">BBK-W-15</strain>
    </source>
</reference>
<evidence type="ECO:0000256" key="1">
    <source>
        <dbReference type="SAM" id="MobiDB-lite"/>
    </source>
</evidence>
<feature type="signal peptide" evidence="2">
    <location>
        <begin position="1"/>
        <end position="26"/>
    </location>
</feature>
<protein>
    <submittedName>
        <fullName evidence="3">Uncharacterized protein</fullName>
    </submittedName>
</protein>
<dbReference type="RefSeq" id="WP_254015122.1">
    <property type="nucleotide sequence ID" value="NZ_JAMZMM010000589.1"/>
</dbReference>
<comment type="caution">
    <text evidence="3">The sequence shown here is derived from an EMBL/GenBank/DDBJ whole genome shotgun (WGS) entry which is preliminary data.</text>
</comment>
<accession>A0AAE3GYZ4</accession>
<gene>
    <name evidence="3" type="ORF">NJ959_28660</name>
</gene>
<feature type="chain" id="PRO_5042111162" evidence="2">
    <location>
        <begin position="27"/>
        <end position="494"/>
    </location>
</feature>
<evidence type="ECO:0000313" key="3">
    <source>
        <dbReference type="EMBL" id="MCP2732408.1"/>
    </source>
</evidence>
<feature type="region of interest" description="Disordered" evidence="1">
    <location>
        <begin position="148"/>
        <end position="178"/>
    </location>
</feature>
<keyword evidence="4" id="KW-1185">Reference proteome</keyword>
<proteinExistence type="predicted"/>
<organism evidence="3 4">
    <name type="scientific">Limnofasciculus baicalensis BBK-W-15</name>
    <dbReference type="NCBI Taxonomy" id="2699891"/>
    <lineage>
        <taxon>Bacteria</taxon>
        <taxon>Bacillati</taxon>
        <taxon>Cyanobacteriota</taxon>
        <taxon>Cyanophyceae</taxon>
        <taxon>Coleofasciculales</taxon>
        <taxon>Coleofasciculaceae</taxon>
        <taxon>Limnofasciculus</taxon>
        <taxon>Limnofasciculus baicalensis</taxon>
    </lineage>
</organism>
<dbReference type="EMBL" id="JAMZMM010000589">
    <property type="protein sequence ID" value="MCP2732408.1"/>
    <property type="molecule type" value="Genomic_DNA"/>
</dbReference>
<feature type="compositionally biased region" description="Polar residues" evidence="1">
    <location>
        <begin position="148"/>
        <end position="169"/>
    </location>
</feature>
<evidence type="ECO:0000256" key="2">
    <source>
        <dbReference type="SAM" id="SignalP"/>
    </source>
</evidence>